<dbReference type="EMBL" id="WNWQ01000105">
    <property type="protein sequence ID" value="KAE9978772.1"/>
    <property type="molecule type" value="Genomic_DNA"/>
</dbReference>
<dbReference type="Proteomes" id="UP000490939">
    <property type="component" value="Unassembled WGS sequence"/>
</dbReference>
<dbReference type="Proteomes" id="UP000447873">
    <property type="component" value="Unassembled WGS sequence"/>
</dbReference>
<dbReference type="AlphaFoldDB" id="A0A8H3V9X4"/>
<protein>
    <submittedName>
        <fullName evidence="2">Uncharacterized protein</fullName>
    </submittedName>
</protein>
<evidence type="ECO:0000313" key="2">
    <source>
        <dbReference type="EMBL" id="KAE9983833.1"/>
    </source>
</evidence>
<gene>
    <name evidence="1" type="ORF">BLS_000327</name>
    <name evidence="3" type="ORF">EG327_000849</name>
    <name evidence="2" type="ORF">EG328_009447</name>
</gene>
<sequence length="328" mass="36883">MAACYHDRRSFAADAASLVPSGPPPSFKSIAPSGHILDTYSRPPSYSRHDNDVLLEPRISFARRRRLSMPIFTRRAREDPAAMLEVLSAPGPLKLTVDNGMIYPPPPSNALYHLPRTVTWSGNDIFLYRSLPAIVQGRRAPPRDLALYKMSRKPFTNEVALIPRREGLLTATMYGRRSLIQGMVWDVEIQHNVRLRYSKGKWRDNVGKVVAEENWGEREGITIVGEDLEVQMKDLIVAAWATRMWQGHGRVSFIRTLMSGKGRLFPRKAVQAMGMMANVTGTLREAVLPLYSKKKPIAHRATIAVLSTPFGSRVARPFERLMIRGRAG</sequence>
<dbReference type="EMBL" id="WNWR01000119">
    <property type="protein sequence ID" value="KAE9990856.1"/>
    <property type="molecule type" value="Genomic_DNA"/>
</dbReference>
<organism evidence="2 4">
    <name type="scientific">Venturia inaequalis</name>
    <name type="common">Apple scab fungus</name>
    <dbReference type="NCBI Taxonomy" id="5025"/>
    <lineage>
        <taxon>Eukaryota</taxon>
        <taxon>Fungi</taxon>
        <taxon>Dikarya</taxon>
        <taxon>Ascomycota</taxon>
        <taxon>Pezizomycotina</taxon>
        <taxon>Dothideomycetes</taxon>
        <taxon>Pleosporomycetidae</taxon>
        <taxon>Venturiales</taxon>
        <taxon>Venturiaceae</taxon>
        <taxon>Venturia</taxon>
    </lineage>
</organism>
<dbReference type="OrthoDB" id="4196148at2759"/>
<dbReference type="Proteomes" id="UP000433883">
    <property type="component" value="Unassembled WGS sequence"/>
</dbReference>
<dbReference type="EMBL" id="WNWS01000057">
    <property type="protein sequence ID" value="KAE9983833.1"/>
    <property type="molecule type" value="Genomic_DNA"/>
</dbReference>
<evidence type="ECO:0000313" key="3">
    <source>
        <dbReference type="EMBL" id="KAE9990856.1"/>
    </source>
</evidence>
<accession>A0A8H3V9X4</accession>
<evidence type="ECO:0000313" key="4">
    <source>
        <dbReference type="Proteomes" id="UP000447873"/>
    </source>
</evidence>
<proteinExistence type="predicted"/>
<evidence type="ECO:0000313" key="5">
    <source>
        <dbReference type="Proteomes" id="UP000490939"/>
    </source>
</evidence>
<evidence type="ECO:0000313" key="1">
    <source>
        <dbReference type="EMBL" id="KAE9978772.1"/>
    </source>
</evidence>
<name>A0A8H3V9X4_VENIN</name>
<reference evidence="2 4" key="1">
    <citation type="submission" date="2018-12" db="EMBL/GenBank/DDBJ databases">
        <title>Venturia inaequalis Genome Resource.</title>
        <authorList>
            <person name="Lichtner F.J."/>
        </authorList>
    </citation>
    <scope>NUCLEOTIDE SEQUENCE [LARGE SCALE GENOMIC DNA]</scope>
    <source>
        <strain evidence="2 4">120213</strain>
        <strain evidence="1">Bline_iso_100314</strain>
        <strain evidence="3 5">DMI_063113</strain>
    </source>
</reference>
<keyword evidence="5" id="KW-1185">Reference proteome</keyword>
<comment type="caution">
    <text evidence="2">The sequence shown here is derived from an EMBL/GenBank/DDBJ whole genome shotgun (WGS) entry which is preliminary data.</text>
</comment>